<proteinExistence type="evidence at transcript level"/>
<dbReference type="PROSITE" id="PS51670">
    <property type="entry name" value="SHKT"/>
    <property type="match status" value="1"/>
</dbReference>
<dbReference type="PROSITE" id="PS51257">
    <property type="entry name" value="PROKAR_LIPOPROTEIN"/>
    <property type="match status" value="1"/>
</dbReference>
<accession>A0A4U8YT02</accession>
<feature type="disulfide bond" evidence="2">
    <location>
        <begin position="66"/>
        <end position="79"/>
    </location>
</feature>
<evidence type="ECO:0000313" key="5">
    <source>
        <dbReference type="EMBL" id="VFR03700.1"/>
    </source>
</evidence>
<name>A0A4U8YT02_OULSP</name>
<feature type="domain" description="ShKT" evidence="4">
    <location>
        <begin position="48"/>
        <end position="82"/>
    </location>
</feature>
<evidence type="ECO:0000259" key="4">
    <source>
        <dbReference type="PROSITE" id="PS51670"/>
    </source>
</evidence>
<keyword evidence="1" id="KW-0800">Toxin</keyword>
<feature type="chain" id="PRO_5020200891" evidence="3">
    <location>
        <begin position="22"/>
        <end position="82"/>
    </location>
</feature>
<evidence type="ECO:0000256" key="1">
    <source>
        <dbReference type="ARBA" id="ARBA00022656"/>
    </source>
</evidence>
<evidence type="ECO:0000256" key="3">
    <source>
        <dbReference type="SAM" id="SignalP"/>
    </source>
</evidence>
<organism evidence="5">
    <name type="scientific">Oulactis sp.</name>
    <name type="common">Sea anemone</name>
    <dbReference type="NCBI Taxonomy" id="2093647"/>
    <lineage>
        <taxon>Eukaryota</taxon>
        <taxon>Metazoa</taxon>
        <taxon>Cnidaria</taxon>
        <taxon>Anthozoa</taxon>
        <taxon>Hexacorallia</taxon>
        <taxon>Actiniaria</taxon>
        <taxon>Actiniidae</taxon>
        <taxon>Oulactis</taxon>
    </lineage>
</organism>
<keyword evidence="3" id="KW-0732">Signal</keyword>
<dbReference type="EMBL" id="LR535731">
    <property type="protein sequence ID" value="VFR03700.1"/>
    <property type="molecule type" value="mRNA"/>
</dbReference>
<dbReference type="AlphaFoldDB" id="A0A4U8YT02"/>
<sequence length="82" mass="9281">MNSKLIVVFLLCAILVACVTSRRPPTGDEAYEDDRERPYQLRNFKRGCTDSQSSTYCGKVVSRNICGTTEYRMNCRKSCGNC</sequence>
<dbReference type="InterPro" id="IPR003582">
    <property type="entry name" value="ShKT_dom"/>
</dbReference>
<gene>
    <name evidence="5" type="primary">U-AITX-Oulsp22</name>
</gene>
<reference evidence="5" key="1">
    <citation type="submission" date="2019-03" db="EMBL/GenBank/DDBJ databases">
        <authorList>
            <person name="Mitchell L M."/>
        </authorList>
    </citation>
    <scope>NUCLEOTIDE SEQUENCE</scope>
    <source>
        <tissue evidence="5">Tentacle</tissue>
    </source>
</reference>
<feature type="disulfide bond" evidence="2">
    <location>
        <begin position="48"/>
        <end position="82"/>
    </location>
</feature>
<dbReference type="GO" id="GO:0090729">
    <property type="term" value="F:toxin activity"/>
    <property type="evidence" value="ECO:0007669"/>
    <property type="project" value="UniProtKB-KW"/>
</dbReference>
<keyword evidence="2" id="KW-1015">Disulfide bond</keyword>
<feature type="disulfide bond" evidence="2">
    <location>
        <begin position="57"/>
        <end position="75"/>
    </location>
</feature>
<evidence type="ECO:0000256" key="2">
    <source>
        <dbReference type="PROSITE-ProRule" id="PRU01005"/>
    </source>
</evidence>
<protein>
    <submittedName>
        <fullName evidence="5">mRNA</fullName>
    </submittedName>
</protein>
<feature type="signal peptide" evidence="3">
    <location>
        <begin position="1"/>
        <end position="21"/>
    </location>
</feature>